<dbReference type="EMBL" id="CP041185">
    <property type="protein sequence ID" value="QDG70349.1"/>
    <property type="molecule type" value="Genomic_DNA"/>
</dbReference>
<name>A0A4Y6RBS6_9BURK</name>
<organism evidence="1 2">
    <name type="scientific">Janthinobacterium tructae</name>
    <dbReference type="NCBI Taxonomy" id="2590869"/>
    <lineage>
        <taxon>Bacteria</taxon>
        <taxon>Pseudomonadati</taxon>
        <taxon>Pseudomonadota</taxon>
        <taxon>Betaproteobacteria</taxon>
        <taxon>Burkholderiales</taxon>
        <taxon>Oxalobacteraceae</taxon>
        <taxon>Janthinobacterium</taxon>
    </lineage>
</organism>
<dbReference type="KEGG" id="jas:FJQ89_07880"/>
<dbReference type="Proteomes" id="UP000316665">
    <property type="component" value="Chromosome"/>
</dbReference>
<keyword evidence="2" id="KW-1185">Reference proteome</keyword>
<sequence>MTYAKRHFFCRHAICWQPLISLPLSTPVVADDGYVLESGSIAVRGPAERLKLSAANLLRQRQLQGQSYVDDAGRSDSVTRLDGSATLRLLFERSL</sequence>
<proteinExistence type="predicted"/>
<reference evidence="1 2" key="1">
    <citation type="submission" date="2019-06" db="EMBL/GenBank/DDBJ databases">
        <title>Complete genome sequence of Janthinobacterium sp. SNU WT3 isolated from diseased rainbow trout.</title>
        <authorList>
            <person name="Oh W.T."/>
            <person name="Park S.C."/>
        </authorList>
    </citation>
    <scope>NUCLEOTIDE SEQUENCE [LARGE SCALE GENOMIC DNA]</scope>
    <source>
        <strain evidence="1 2">SNU WT3</strain>
    </source>
</reference>
<accession>A0A4Y6RBS6</accession>
<protein>
    <submittedName>
        <fullName evidence="1">Uncharacterized protein</fullName>
    </submittedName>
</protein>
<dbReference type="AlphaFoldDB" id="A0A4Y6RBS6"/>
<evidence type="ECO:0000313" key="1">
    <source>
        <dbReference type="EMBL" id="QDG70349.1"/>
    </source>
</evidence>
<evidence type="ECO:0000313" key="2">
    <source>
        <dbReference type="Proteomes" id="UP000316665"/>
    </source>
</evidence>
<dbReference type="RefSeq" id="WP_141169766.1">
    <property type="nucleotide sequence ID" value="NZ_CP041185.1"/>
</dbReference>
<gene>
    <name evidence="1" type="ORF">FJQ89_07880</name>
</gene>